<comment type="caution">
    <text evidence="1">The sequence shown here is derived from an EMBL/GenBank/DDBJ whole genome shotgun (WGS) entry which is preliminary data.</text>
</comment>
<evidence type="ECO:0000313" key="1">
    <source>
        <dbReference type="EMBL" id="KZX11340.1"/>
    </source>
</evidence>
<dbReference type="Proteomes" id="UP000077428">
    <property type="component" value="Unassembled WGS sequence"/>
</dbReference>
<sequence length="165" mass="18575">MISTGDSEMDYVIKTLDDKGYGPCNIKLDWINEHPFIVLYCLEGVTELVQKFNYLGVGVLPIKDSYTMGVPGINLNRNISKVVEYVDQITNKGEDPKMDGVKSIEDVKVWLKLHYPHDIQDLLNMGIDNDIGIINVLNHKYQLGLMELTTNGIISDYVDVEGVIV</sequence>
<reference evidence="2" key="1">
    <citation type="journal article" date="2016" name="Genome Announc.">
        <title>Draft Genome Sequences of Methanobrevibacter curvatus DSM11111, Methanobrevibacter cuticularis DSM11139, Methanobrevibacter filiformis DSM11501, and Methanobrevibacter oralis DSM7256.</title>
        <authorList>
            <person name="Poehlein A."/>
            <person name="Seedorf H."/>
        </authorList>
    </citation>
    <scope>NUCLEOTIDE SEQUENCE [LARGE SCALE GENOMIC DNA]</scope>
    <source>
        <strain evidence="2">DSM 7256 / JCM 30027 / ZR</strain>
    </source>
</reference>
<keyword evidence="2" id="KW-1185">Reference proteome</keyword>
<accession>A0A162FKE8</accession>
<dbReference type="STRING" id="66851.MBORA_15850"/>
<organism evidence="1 2">
    <name type="scientific">Methanobrevibacter oralis</name>
    <dbReference type="NCBI Taxonomy" id="66851"/>
    <lineage>
        <taxon>Archaea</taxon>
        <taxon>Methanobacteriati</taxon>
        <taxon>Methanobacteriota</taxon>
        <taxon>Methanomada group</taxon>
        <taxon>Methanobacteria</taxon>
        <taxon>Methanobacteriales</taxon>
        <taxon>Methanobacteriaceae</taxon>
        <taxon>Methanobrevibacter</taxon>
    </lineage>
</organism>
<dbReference type="PATRIC" id="fig|66851.6.peg.1725"/>
<gene>
    <name evidence="1" type="ORF">MBORA_15850</name>
</gene>
<dbReference type="AlphaFoldDB" id="A0A162FKE8"/>
<dbReference type="RefSeq" id="WP_042693488.1">
    <property type="nucleotide sequence ID" value="NZ_CABMAB010000022.1"/>
</dbReference>
<evidence type="ECO:0000313" key="2">
    <source>
        <dbReference type="Proteomes" id="UP000077428"/>
    </source>
</evidence>
<name>A0A162FKE8_METOA</name>
<protein>
    <submittedName>
        <fullName evidence="1">Uncharacterized protein</fullName>
    </submittedName>
</protein>
<proteinExistence type="predicted"/>
<dbReference type="EMBL" id="LWMU01000092">
    <property type="protein sequence ID" value="KZX11340.1"/>
    <property type="molecule type" value="Genomic_DNA"/>
</dbReference>